<keyword evidence="1" id="KW-1133">Transmembrane helix</keyword>
<gene>
    <name evidence="2" type="ORF">DQQ10_18020</name>
</gene>
<dbReference type="OrthoDB" id="795301at2"/>
<comment type="caution">
    <text evidence="2">The sequence shown here is derived from an EMBL/GenBank/DDBJ whole genome shotgun (WGS) entry which is preliminary data.</text>
</comment>
<keyword evidence="1" id="KW-0812">Transmembrane</keyword>
<evidence type="ECO:0000313" key="2">
    <source>
        <dbReference type="EMBL" id="RAV99503.1"/>
    </source>
</evidence>
<dbReference type="EMBL" id="QMFY01000010">
    <property type="protein sequence ID" value="RAV99503.1"/>
    <property type="molecule type" value="Genomic_DNA"/>
</dbReference>
<keyword evidence="1" id="KW-0472">Membrane</keyword>
<feature type="transmembrane region" description="Helical" evidence="1">
    <location>
        <begin position="66"/>
        <end position="85"/>
    </location>
</feature>
<accession>A0A364Y160</accession>
<evidence type="ECO:0000313" key="3">
    <source>
        <dbReference type="Proteomes" id="UP000251889"/>
    </source>
</evidence>
<sequence>MDSNIDFKGLWSKQSVQMPDISIIKDQVKQLKWKYMRRLVFANTLLLLTSAFIIFIWIYFQPEYTTTKIGIVVVIAAMVSFLLMFNRMYPLLMKISQTQNNQQYLQNLLLLQRRQKFMHATMTNIYFALLSVGLALYMYEYTVRMSAVAAVTTYAVTMVWILFNWIYLRPKQIKKQQAELNDTIAKVESMVRQMESCV</sequence>
<evidence type="ECO:0000256" key="1">
    <source>
        <dbReference type="SAM" id="Phobius"/>
    </source>
</evidence>
<dbReference type="RefSeq" id="WP_112748289.1">
    <property type="nucleotide sequence ID" value="NZ_QMFY01000010.1"/>
</dbReference>
<dbReference type="AlphaFoldDB" id="A0A364Y160"/>
<organism evidence="2 3">
    <name type="scientific">Pseudochryseolinea flava</name>
    <dbReference type="NCBI Taxonomy" id="2059302"/>
    <lineage>
        <taxon>Bacteria</taxon>
        <taxon>Pseudomonadati</taxon>
        <taxon>Bacteroidota</taxon>
        <taxon>Cytophagia</taxon>
        <taxon>Cytophagales</taxon>
        <taxon>Fulvivirgaceae</taxon>
        <taxon>Pseudochryseolinea</taxon>
    </lineage>
</organism>
<feature type="transmembrane region" description="Helical" evidence="1">
    <location>
        <begin position="117"/>
        <end position="139"/>
    </location>
</feature>
<protein>
    <submittedName>
        <fullName evidence="2">Uncharacterized protein</fullName>
    </submittedName>
</protein>
<reference evidence="2 3" key="1">
    <citation type="submission" date="2018-06" db="EMBL/GenBank/DDBJ databases">
        <title>Chryseolinea flavus sp. nov., a member of the phylum Bacteroidetes isolated from soil.</title>
        <authorList>
            <person name="Li Y."/>
            <person name="Wang J."/>
        </authorList>
    </citation>
    <scope>NUCLEOTIDE SEQUENCE [LARGE SCALE GENOMIC DNA]</scope>
    <source>
        <strain evidence="2 3">SDU1-6</strain>
    </source>
</reference>
<feature type="transmembrane region" description="Helical" evidence="1">
    <location>
        <begin position="39"/>
        <end position="60"/>
    </location>
</feature>
<keyword evidence="3" id="KW-1185">Reference proteome</keyword>
<dbReference type="Proteomes" id="UP000251889">
    <property type="component" value="Unassembled WGS sequence"/>
</dbReference>
<proteinExistence type="predicted"/>
<name>A0A364Y160_9BACT</name>
<feature type="transmembrane region" description="Helical" evidence="1">
    <location>
        <begin position="145"/>
        <end position="167"/>
    </location>
</feature>